<keyword evidence="3" id="KW-1185">Reference proteome</keyword>
<feature type="region of interest" description="Disordered" evidence="1">
    <location>
        <begin position="70"/>
        <end position="111"/>
    </location>
</feature>
<accession>A0ABQ3Y4R4</accession>
<evidence type="ECO:0000313" key="2">
    <source>
        <dbReference type="EMBL" id="GID74981.1"/>
    </source>
</evidence>
<reference evidence="2 3" key="1">
    <citation type="submission" date="2021-01" db="EMBL/GenBank/DDBJ databases">
        <title>Whole genome shotgun sequence of Actinoplanes deccanensis NBRC 13994.</title>
        <authorList>
            <person name="Komaki H."/>
            <person name="Tamura T."/>
        </authorList>
    </citation>
    <scope>NUCLEOTIDE SEQUENCE [LARGE SCALE GENOMIC DNA]</scope>
    <source>
        <strain evidence="2 3">NBRC 13994</strain>
    </source>
</reference>
<proteinExistence type="predicted"/>
<feature type="compositionally biased region" description="Low complexity" evidence="1">
    <location>
        <begin position="75"/>
        <end position="84"/>
    </location>
</feature>
<dbReference type="EMBL" id="BOMI01000067">
    <property type="protein sequence ID" value="GID74981.1"/>
    <property type="molecule type" value="Genomic_DNA"/>
</dbReference>
<protein>
    <recommendedName>
        <fullName evidence="4">Lipoprotein</fullName>
    </recommendedName>
</protein>
<sequence>MSATVAQMGHTGADGRGGMARVQMQASRWAAAAAMMMALAGCAAPGTGRPGSTPASAVTVTVTGEMRAPSAGAVPRSAMPASAMPLPPPRRDEATCARGALPRPTVDPSASFDLNDARERARRALAQQNPPTARRGVVPEAAVPGAEACVHALRIQFSLLEAAGSERPDLGAALRSAGLTQIVVASPSFAASTGSACLYGTLTPAGPTFAIGPVTAGKPCSP</sequence>
<name>A0ABQ3Y4R4_9ACTN</name>
<dbReference type="RefSeq" id="WP_379036383.1">
    <property type="nucleotide sequence ID" value="NZ_JBHRZA010000010.1"/>
</dbReference>
<evidence type="ECO:0008006" key="4">
    <source>
        <dbReference type="Google" id="ProtNLM"/>
    </source>
</evidence>
<comment type="caution">
    <text evidence="2">The sequence shown here is derived from an EMBL/GenBank/DDBJ whole genome shotgun (WGS) entry which is preliminary data.</text>
</comment>
<organism evidence="2 3">
    <name type="scientific">Paractinoplanes deccanensis</name>
    <dbReference type="NCBI Taxonomy" id="113561"/>
    <lineage>
        <taxon>Bacteria</taxon>
        <taxon>Bacillati</taxon>
        <taxon>Actinomycetota</taxon>
        <taxon>Actinomycetes</taxon>
        <taxon>Micromonosporales</taxon>
        <taxon>Micromonosporaceae</taxon>
        <taxon>Paractinoplanes</taxon>
    </lineage>
</organism>
<evidence type="ECO:0000313" key="3">
    <source>
        <dbReference type="Proteomes" id="UP000609879"/>
    </source>
</evidence>
<evidence type="ECO:0000256" key="1">
    <source>
        <dbReference type="SAM" id="MobiDB-lite"/>
    </source>
</evidence>
<gene>
    <name evidence="2" type="ORF">Ade02nite_36220</name>
</gene>
<dbReference type="Proteomes" id="UP000609879">
    <property type="component" value="Unassembled WGS sequence"/>
</dbReference>